<dbReference type="Proteomes" id="UP000620124">
    <property type="component" value="Unassembled WGS sequence"/>
</dbReference>
<comment type="caution">
    <text evidence="2">The sequence shown here is derived from an EMBL/GenBank/DDBJ whole genome shotgun (WGS) entry which is preliminary data.</text>
</comment>
<dbReference type="Gene3D" id="1.20.1280.50">
    <property type="match status" value="1"/>
</dbReference>
<protein>
    <recommendedName>
        <fullName evidence="4">F-box domain-containing protein</fullName>
    </recommendedName>
</protein>
<evidence type="ECO:0000313" key="3">
    <source>
        <dbReference type="Proteomes" id="UP000620124"/>
    </source>
</evidence>
<dbReference type="InterPro" id="IPR036047">
    <property type="entry name" value="F-box-like_dom_sf"/>
</dbReference>
<dbReference type="OrthoDB" id="2979184at2759"/>
<keyword evidence="3" id="KW-1185">Reference proteome</keyword>
<name>A0A8H7CBL1_9AGAR</name>
<evidence type="ECO:0000256" key="1">
    <source>
        <dbReference type="SAM" id="MobiDB-lite"/>
    </source>
</evidence>
<organism evidence="2 3">
    <name type="scientific">Mycena venus</name>
    <dbReference type="NCBI Taxonomy" id="2733690"/>
    <lineage>
        <taxon>Eukaryota</taxon>
        <taxon>Fungi</taxon>
        <taxon>Dikarya</taxon>
        <taxon>Basidiomycota</taxon>
        <taxon>Agaricomycotina</taxon>
        <taxon>Agaricomycetes</taxon>
        <taxon>Agaricomycetidae</taxon>
        <taxon>Agaricales</taxon>
        <taxon>Marasmiineae</taxon>
        <taxon>Mycenaceae</taxon>
        <taxon>Mycena</taxon>
    </lineage>
</organism>
<feature type="compositionally biased region" description="Basic and acidic residues" evidence="1">
    <location>
        <begin position="426"/>
        <end position="441"/>
    </location>
</feature>
<reference evidence="2" key="1">
    <citation type="submission" date="2020-05" db="EMBL/GenBank/DDBJ databases">
        <title>Mycena genomes resolve the evolution of fungal bioluminescence.</title>
        <authorList>
            <person name="Tsai I.J."/>
        </authorList>
    </citation>
    <scope>NUCLEOTIDE SEQUENCE</scope>
    <source>
        <strain evidence="2">CCC161011</strain>
    </source>
</reference>
<sequence>MESPQDFDLDEDVLLKVLIYCDAYTLLTVSRVNKFFFRITHTKSLWLALCANLVSTYLLDEGQSDDLENCSTAEIIQTVKRLVCGPQSWSDGSPVPKLSRKLSIDIEIPHFGMLVTMVQLLPGGRYIVVHRLCLRLECWNLATRQCVWTRSLPELYAQPFRVQMVDGGKAVLFLLFPVSLNTRVIHIVRVSLATGFSEDLFSMPCPVHADDCRNLVFFGDFFAITLRIRGWVVLLVNWSEERCILFNSNAITSAPASALSAGHFFLADVKFHNTSSIPQLFIYPLKDLPVADWQATSSIGLQSRNFKTTQASPVDILSVTAWHGAPPSLYLTVHESPLRRGCLKITMNISGQAPRPVSEETTFLTRLQHKLRPPTPQFVDTSMLAVFFTSQSPHFRVELARWRTVIPSVFQRNHDLSHGGYNVHPDTGEIRDVDPQRQRDEASWMSSIRSNCESFYISTSGALTMLEDTIVTVEYYV</sequence>
<gene>
    <name evidence="2" type="ORF">MVEN_02430700</name>
</gene>
<dbReference type="AlphaFoldDB" id="A0A8H7CBL1"/>
<dbReference type="SUPFAM" id="SSF81383">
    <property type="entry name" value="F-box domain"/>
    <property type="match status" value="1"/>
</dbReference>
<proteinExistence type="predicted"/>
<feature type="region of interest" description="Disordered" evidence="1">
    <location>
        <begin position="421"/>
        <end position="441"/>
    </location>
</feature>
<dbReference type="EMBL" id="JACAZI010000032">
    <property type="protein sequence ID" value="KAF7330911.1"/>
    <property type="molecule type" value="Genomic_DNA"/>
</dbReference>
<accession>A0A8H7CBL1</accession>
<evidence type="ECO:0008006" key="4">
    <source>
        <dbReference type="Google" id="ProtNLM"/>
    </source>
</evidence>
<evidence type="ECO:0000313" key="2">
    <source>
        <dbReference type="EMBL" id="KAF7330911.1"/>
    </source>
</evidence>